<reference evidence="2" key="1">
    <citation type="journal article" date="2017" name="Nat. Ecol. Evol.">
        <title>Genome expansion and lineage-specific genetic innovations in the forest pathogenic fungi Armillaria.</title>
        <authorList>
            <person name="Sipos G."/>
            <person name="Prasanna A.N."/>
            <person name="Walter M.C."/>
            <person name="O'Connor E."/>
            <person name="Balint B."/>
            <person name="Krizsan K."/>
            <person name="Kiss B."/>
            <person name="Hess J."/>
            <person name="Varga T."/>
            <person name="Slot J."/>
            <person name="Riley R."/>
            <person name="Boka B."/>
            <person name="Rigling D."/>
            <person name="Barry K."/>
            <person name="Lee J."/>
            <person name="Mihaltcheva S."/>
            <person name="LaButti K."/>
            <person name="Lipzen A."/>
            <person name="Waldron R."/>
            <person name="Moloney N.M."/>
            <person name="Sperisen C."/>
            <person name="Kredics L."/>
            <person name="Vagvoelgyi C."/>
            <person name="Patrignani A."/>
            <person name="Fitzpatrick D."/>
            <person name="Nagy I."/>
            <person name="Doyle S."/>
            <person name="Anderson J.B."/>
            <person name="Grigoriev I.V."/>
            <person name="Gueldener U."/>
            <person name="Muensterkoetter M."/>
            <person name="Nagy L.G."/>
        </authorList>
    </citation>
    <scope>NUCLEOTIDE SEQUENCE [LARGE SCALE GENOMIC DNA]</scope>
    <source>
        <strain evidence="2">C18/9</strain>
    </source>
</reference>
<dbReference type="EMBL" id="FUEG01000002">
    <property type="protein sequence ID" value="SJK99678.1"/>
    <property type="molecule type" value="Genomic_DNA"/>
</dbReference>
<evidence type="ECO:0000313" key="1">
    <source>
        <dbReference type="EMBL" id="SJK99678.1"/>
    </source>
</evidence>
<proteinExistence type="predicted"/>
<dbReference type="Proteomes" id="UP000219338">
    <property type="component" value="Unassembled WGS sequence"/>
</dbReference>
<sequence length="105" mass="11483">MAIGSAVQNNLKINLAADYLVTFPTGREIAYAAVQYPPVYYGLVLQCRDSKLVFLPAYLVFYSSFPFPSNTFVPRRASCPYVDAAGALYSIGCCTGHHSVSFLES</sequence>
<organism evidence="1 2">
    <name type="scientific">Armillaria ostoyae</name>
    <name type="common">Armillaria root rot fungus</name>
    <dbReference type="NCBI Taxonomy" id="47428"/>
    <lineage>
        <taxon>Eukaryota</taxon>
        <taxon>Fungi</taxon>
        <taxon>Dikarya</taxon>
        <taxon>Basidiomycota</taxon>
        <taxon>Agaricomycotina</taxon>
        <taxon>Agaricomycetes</taxon>
        <taxon>Agaricomycetidae</taxon>
        <taxon>Agaricales</taxon>
        <taxon>Marasmiineae</taxon>
        <taxon>Physalacriaceae</taxon>
        <taxon>Armillaria</taxon>
    </lineage>
</organism>
<dbReference type="AlphaFoldDB" id="A0A284QT63"/>
<protein>
    <submittedName>
        <fullName evidence="1">Uncharacterized protein</fullName>
    </submittedName>
</protein>
<accession>A0A284QT63</accession>
<evidence type="ECO:0000313" key="2">
    <source>
        <dbReference type="Proteomes" id="UP000219338"/>
    </source>
</evidence>
<name>A0A284QT63_ARMOS</name>
<keyword evidence="2" id="KW-1185">Reference proteome</keyword>
<gene>
    <name evidence="1" type="ORF">ARMOST_02989</name>
</gene>